<accession>A0A9X2XYK2</accession>
<proteinExistence type="predicted"/>
<dbReference type="RefSeq" id="WP_279297417.1">
    <property type="nucleotide sequence ID" value="NZ_JAOTIF010000008.1"/>
</dbReference>
<dbReference type="PANTHER" id="PTHR46832">
    <property type="entry name" value="5'-METHYLTHIOADENOSINE/S-ADENOSYLHOMOCYSTEINE NUCLEOSIDASE"/>
    <property type="match status" value="1"/>
</dbReference>
<keyword evidence="4 8" id="KW-0378">Hydrolase</keyword>
<evidence type="ECO:0000256" key="6">
    <source>
        <dbReference type="SAM" id="SignalP"/>
    </source>
</evidence>
<dbReference type="NCBIfam" id="NF004079">
    <property type="entry name" value="PRK05584.1"/>
    <property type="match status" value="1"/>
</dbReference>
<dbReference type="Pfam" id="PF01048">
    <property type="entry name" value="PNP_UDP_1"/>
    <property type="match status" value="1"/>
</dbReference>
<dbReference type="InterPro" id="IPR010049">
    <property type="entry name" value="MTA_SAH_Nsdase"/>
</dbReference>
<dbReference type="EC" id="3.2.2.9" evidence="2"/>
<organism evidence="8 9">
    <name type="scientific">Paraflavisolibacter caeni</name>
    <dbReference type="NCBI Taxonomy" id="2982496"/>
    <lineage>
        <taxon>Bacteria</taxon>
        <taxon>Pseudomonadati</taxon>
        <taxon>Bacteroidota</taxon>
        <taxon>Chitinophagia</taxon>
        <taxon>Chitinophagales</taxon>
        <taxon>Chitinophagaceae</taxon>
        <taxon>Paraflavisolibacter</taxon>
    </lineage>
</organism>
<dbReference type="GO" id="GO:0019284">
    <property type="term" value="P:L-methionine salvage from S-adenosylmethionine"/>
    <property type="evidence" value="ECO:0007669"/>
    <property type="project" value="TreeGrafter"/>
</dbReference>
<comment type="pathway">
    <text evidence="1">Amino-acid biosynthesis; L-methionine biosynthesis via salvage pathway; S-methyl-5-thio-alpha-D-ribose 1-phosphate from S-methyl-5'-thioadenosine (hydrolase route): step 1/2.</text>
</comment>
<reference evidence="8" key="1">
    <citation type="submission" date="2022-09" db="EMBL/GenBank/DDBJ databases">
        <authorList>
            <person name="Yuan C."/>
            <person name="Ke Z."/>
        </authorList>
    </citation>
    <scope>NUCLEOTIDE SEQUENCE</scope>
    <source>
        <strain evidence="8">LB-8</strain>
    </source>
</reference>
<dbReference type="GO" id="GO:0009164">
    <property type="term" value="P:nucleoside catabolic process"/>
    <property type="evidence" value="ECO:0007669"/>
    <property type="project" value="InterPro"/>
</dbReference>
<comment type="caution">
    <text evidence="8">The sequence shown here is derived from an EMBL/GenBank/DDBJ whole genome shotgun (WGS) entry which is preliminary data.</text>
</comment>
<reference evidence="8" key="2">
    <citation type="submission" date="2023-04" db="EMBL/GenBank/DDBJ databases">
        <title>Paracnuella aquatica gen. nov., sp. nov., a member of the family Chitinophagaceae isolated from a hot spring.</title>
        <authorList>
            <person name="Wang C."/>
        </authorList>
    </citation>
    <scope>NUCLEOTIDE SEQUENCE</scope>
    <source>
        <strain evidence="8">LB-8</strain>
    </source>
</reference>
<evidence type="ECO:0000256" key="4">
    <source>
        <dbReference type="ARBA" id="ARBA00022801"/>
    </source>
</evidence>
<dbReference type="InterPro" id="IPR021957">
    <property type="entry name" value="DUF3574"/>
</dbReference>
<dbReference type="SUPFAM" id="SSF53167">
    <property type="entry name" value="Purine and uridine phosphorylases"/>
    <property type="match status" value="1"/>
</dbReference>
<protein>
    <recommendedName>
        <fullName evidence="2">adenosylhomocysteine nucleosidase</fullName>
        <ecNumber evidence="2">3.2.2.9</ecNumber>
    </recommendedName>
</protein>
<name>A0A9X2XYK2_9BACT</name>
<dbReference type="Pfam" id="PF12098">
    <property type="entry name" value="DUF3574"/>
    <property type="match status" value="1"/>
</dbReference>
<dbReference type="GO" id="GO:0008930">
    <property type="term" value="F:methylthioadenosine nucleosidase activity"/>
    <property type="evidence" value="ECO:0007669"/>
    <property type="project" value="InterPro"/>
</dbReference>
<dbReference type="Proteomes" id="UP001155483">
    <property type="component" value="Unassembled WGS sequence"/>
</dbReference>
<gene>
    <name evidence="8" type="ORF">OCK74_12670</name>
</gene>
<feature type="chain" id="PRO_5040832240" description="adenosylhomocysteine nucleosidase" evidence="6">
    <location>
        <begin position="23"/>
        <end position="386"/>
    </location>
</feature>
<dbReference type="GO" id="GO:0008782">
    <property type="term" value="F:adenosylhomocysteine nucleosidase activity"/>
    <property type="evidence" value="ECO:0007669"/>
    <property type="project" value="UniProtKB-EC"/>
</dbReference>
<dbReference type="AlphaFoldDB" id="A0A9X2XYK2"/>
<evidence type="ECO:0000313" key="9">
    <source>
        <dbReference type="Proteomes" id="UP001155483"/>
    </source>
</evidence>
<keyword evidence="8" id="KW-0326">Glycosidase</keyword>
<dbReference type="GO" id="GO:0019509">
    <property type="term" value="P:L-methionine salvage from methylthioadenosine"/>
    <property type="evidence" value="ECO:0007669"/>
    <property type="project" value="InterPro"/>
</dbReference>
<evidence type="ECO:0000256" key="3">
    <source>
        <dbReference type="ARBA" id="ARBA00022605"/>
    </source>
</evidence>
<evidence type="ECO:0000259" key="7">
    <source>
        <dbReference type="Pfam" id="PF01048"/>
    </source>
</evidence>
<keyword evidence="6" id="KW-0732">Signal</keyword>
<feature type="domain" description="Nucleoside phosphorylase" evidence="7">
    <location>
        <begin position="27"/>
        <end position="264"/>
    </location>
</feature>
<evidence type="ECO:0000256" key="2">
    <source>
        <dbReference type="ARBA" id="ARBA00011974"/>
    </source>
</evidence>
<dbReference type="Gene3D" id="3.40.50.1580">
    <property type="entry name" value="Nucleoside phosphorylase domain"/>
    <property type="match status" value="1"/>
</dbReference>
<keyword evidence="5" id="KW-0486">Methionine biosynthesis</keyword>
<evidence type="ECO:0000256" key="1">
    <source>
        <dbReference type="ARBA" id="ARBA00004945"/>
    </source>
</evidence>
<dbReference type="CDD" id="cd09008">
    <property type="entry name" value="MTAN"/>
    <property type="match status" value="1"/>
</dbReference>
<dbReference type="GO" id="GO:0005829">
    <property type="term" value="C:cytosol"/>
    <property type="evidence" value="ECO:0007669"/>
    <property type="project" value="TreeGrafter"/>
</dbReference>
<dbReference type="PANTHER" id="PTHR46832:SF1">
    <property type="entry name" value="5'-METHYLTHIOADENOSINE_S-ADENOSYLHOMOCYSTEINE NUCLEOSIDASE"/>
    <property type="match status" value="1"/>
</dbReference>
<feature type="signal peptide" evidence="6">
    <location>
        <begin position="1"/>
        <end position="22"/>
    </location>
</feature>
<dbReference type="EMBL" id="JAOTIF010000008">
    <property type="protein sequence ID" value="MCU7549978.1"/>
    <property type="molecule type" value="Genomic_DNA"/>
</dbReference>
<dbReference type="NCBIfam" id="TIGR01704">
    <property type="entry name" value="MTA_SAH-Nsdase"/>
    <property type="match status" value="1"/>
</dbReference>
<keyword evidence="9" id="KW-1185">Reference proteome</keyword>
<keyword evidence="3" id="KW-0028">Amino-acid biosynthesis</keyword>
<dbReference type="InterPro" id="IPR035994">
    <property type="entry name" value="Nucleoside_phosphorylase_sf"/>
</dbReference>
<dbReference type="InterPro" id="IPR000845">
    <property type="entry name" value="Nucleoside_phosphorylase_d"/>
</dbReference>
<sequence length="386" mass="43133">MHYRNYFVAILLFSLFIQKVSAQDLTAVIGAMPQEIAAYDGMIENRHEVNVGGIQFIKGYIKKRNVVFVVSGIGKVNAAMTCTMLLQHFKPSRVLFTGVAGSIDQDIHIGDIVIADSVVQHDFGTLTDGNAFQYWGAQNPIDQSKNPVFFKADSLLLSTAKLQSASIMLEPIVIQQLSRAPVITNGIVATGDQFISSVQKKLELKKTLHAQAVEMEGGAVAQVCHQQKVPFLIIRSISDLAGSDAEVNFSQFLQIASKNAAKFVGCIIEALPKASHQQAKDYYKTELYFGMSYDGKTVTEQQWQQFLSRYITPKFPDGLTVIDGYGQWYSEKQKRIVRERSKVVVIYHQDDPGFETSIQFITGSYCKQFHQESVMRVDSKTEKVTF</sequence>
<evidence type="ECO:0000313" key="8">
    <source>
        <dbReference type="EMBL" id="MCU7549978.1"/>
    </source>
</evidence>
<evidence type="ECO:0000256" key="5">
    <source>
        <dbReference type="ARBA" id="ARBA00023167"/>
    </source>
</evidence>